<dbReference type="Gene3D" id="3.40.980.10">
    <property type="entry name" value="MoaB/Mog-like domain"/>
    <property type="match status" value="1"/>
</dbReference>
<dbReference type="InterPro" id="IPR038987">
    <property type="entry name" value="MoeA-like"/>
</dbReference>
<dbReference type="SMART" id="SM00852">
    <property type="entry name" value="MoCF_biosynth"/>
    <property type="match status" value="1"/>
</dbReference>
<dbReference type="SUPFAM" id="SSF63882">
    <property type="entry name" value="MoeA N-terminal region -like"/>
    <property type="match status" value="1"/>
</dbReference>
<proteinExistence type="predicted"/>
<dbReference type="InterPro" id="IPR005111">
    <property type="entry name" value="MoeA_C_domain_IV"/>
</dbReference>
<keyword evidence="5" id="KW-1185">Reference proteome</keyword>
<dbReference type="GeneID" id="36512316"/>
<dbReference type="Gene3D" id="2.170.190.11">
    <property type="entry name" value="Molybdopterin biosynthesis moea protein, domain 3"/>
    <property type="match status" value="1"/>
</dbReference>
<dbReference type="Pfam" id="PF03453">
    <property type="entry name" value="MoeA_N"/>
    <property type="match status" value="1"/>
</dbReference>
<dbReference type="PANTHER" id="PTHR10192:SF19">
    <property type="entry name" value="MOLYBDOPTERIN BIOSYNTHESIS PROTEIN MJ0666-RELATED"/>
    <property type="match status" value="1"/>
</dbReference>
<dbReference type="Proteomes" id="UP000244727">
    <property type="component" value="Chromosome"/>
</dbReference>
<dbReference type="InterPro" id="IPR036135">
    <property type="entry name" value="MoeA_linker/N_sf"/>
</dbReference>
<dbReference type="CDD" id="cd00887">
    <property type="entry name" value="MoeA"/>
    <property type="match status" value="1"/>
</dbReference>
<comment type="pathway">
    <text evidence="1">Cofactor biosynthesis; molybdopterin biosynthesis.</text>
</comment>
<evidence type="ECO:0000313" key="4">
    <source>
        <dbReference type="EMBL" id="AWB27540.1"/>
    </source>
</evidence>
<dbReference type="SUPFAM" id="SSF63867">
    <property type="entry name" value="MoeA C-terminal domain-like"/>
    <property type="match status" value="1"/>
</dbReference>
<evidence type="ECO:0000256" key="2">
    <source>
        <dbReference type="ARBA" id="ARBA00023150"/>
    </source>
</evidence>
<dbReference type="Gene3D" id="3.90.105.10">
    <property type="entry name" value="Molybdopterin biosynthesis moea protein, domain 2"/>
    <property type="match status" value="1"/>
</dbReference>
<dbReference type="Pfam" id="PF00994">
    <property type="entry name" value="MoCF_biosynth"/>
    <property type="match status" value="1"/>
</dbReference>
<dbReference type="AlphaFoldDB" id="A0A2R4X176"/>
<protein>
    <submittedName>
        <fullName evidence="4">Molybdopterin molybdenumtransferase MoeA</fullName>
    </submittedName>
</protein>
<keyword evidence="2" id="KW-0501">Molybdenum cofactor biosynthesis</keyword>
<reference evidence="4 5" key="1">
    <citation type="submission" date="2018-04" db="EMBL/GenBank/DDBJ databases">
        <title>Halococcoides cellulosivorans gen. nov., sp. nov., an extremely halophilic cellulose-utilizing haloarchaeon from hypersaline lakes.</title>
        <authorList>
            <person name="Sorokin D.Y."/>
            <person name="Toshchakov S.V."/>
            <person name="Samarov N.I."/>
            <person name="Korzhenkov A."/>
            <person name="Kublanov I.V."/>
        </authorList>
    </citation>
    <scope>NUCLEOTIDE SEQUENCE [LARGE SCALE GENOMIC DNA]</scope>
    <source>
        <strain evidence="4 5">HArcel1</strain>
    </source>
</reference>
<dbReference type="InterPro" id="IPR036688">
    <property type="entry name" value="MoeA_C_domain_IV_sf"/>
</dbReference>
<dbReference type="UniPathway" id="UPA00344"/>
<dbReference type="GO" id="GO:0006777">
    <property type="term" value="P:Mo-molybdopterin cofactor biosynthetic process"/>
    <property type="evidence" value="ECO:0007669"/>
    <property type="project" value="UniProtKB-KW"/>
</dbReference>
<dbReference type="InterPro" id="IPR036425">
    <property type="entry name" value="MoaB/Mog-like_dom_sf"/>
</dbReference>
<name>A0A2R4X176_9EURY</name>
<dbReference type="InterPro" id="IPR005110">
    <property type="entry name" value="MoeA_linker/N"/>
</dbReference>
<dbReference type="GO" id="GO:0005737">
    <property type="term" value="C:cytoplasm"/>
    <property type="evidence" value="ECO:0007669"/>
    <property type="project" value="TreeGrafter"/>
</dbReference>
<feature type="domain" description="MoaB/Mog" evidence="3">
    <location>
        <begin position="179"/>
        <end position="315"/>
    </location>
</feature>
<sequence length="411" mass="43358">MSDGGFHDVMALSDARQRLLERCQPHSRRDQMAVEDADGHVLAEAVRAARAVPHYDRAAMDGFAVRAADTFGASERSPVTLSLADGRVEDGEAVQVHTGSAMPTGADAVVMVEQTERREGTLLVSDAVAAEENVAPTGEDVARDARLFAAGHRLSPSDLALLRTTGHDTVSVVDPPRVSVVPTGEEVVPAGSDPAPGEVVETNGLLVSTLAERWGATATHRDVVTDDETALRRAIEADTDHDVIVTTGGSSVGERDLVADVVETAGSVLVHGVAIHPGHPVGVGVVDETVVVICPGYPVSCLVAAVQFLRPAIAALEGVEPRPHPTTRGRLGAKIRSRPGRRTFARVRVTDRSADDLPTVEPIRTGGAGVLSSVTTADGWVVVPESREGIPAEERVAVQEWERVPTRPRSE</sequence>
<dbReference type="PANTHER" id="PTHR10192">
    <property type="entry name" value="MOLYBDOPTERIN BIOSYNTHESIS PROTEIN"/>
    <property type="match status" value="1"/>
</dbReference>
<organism evidence="4 5">
    <name type="scientific">Halococcoides cellulosivorans</name>
    <dbReference type="NCBI Taxonomy" id="1679096"/>
    <lineage>
        <taxon>Archaea</taxon>
        <taxon>Methanobacteriati</taxon>
        <taxon>Methanobacteriota</taxon>
        <taxon>Stenosarchaea group</taxon>
        <taxon>Halobacteria</taxon>
        <taxon>Halobacteriales</taxon>
        <taxon>Haloarculaceae</taxon>
        <taxon>Halococcoides</taxon>
    </lineage>
</organism>
<accession>A0A2R4X176</accession>
<dbReference type="NCBIfam" id="NF045515">
    <property type="entry name" value="Glp_gephyrin"/>
    <property type="match status" value="1"/>
</dbReference>
<dbReference type="RefSeq" id="WP_108381909.1">
    <property type="nucleotide sequence ID" value="NZ_CP028858.1"/>
</dbReference>
<evidence type="ECO:0000256" key="1">
    <source>
        <dbReference type="ARBA" id="ARBA00005046"/>
    </source>
</evidence>
<dbReference type="SUPFAM" id="SSF53218">
    <property type="entry name" value="Molybdenum cofactor biosynthesis proteins"/>
    <property type="match status" value="1"/>
</dbReference>
<dbReference type="KEGG" id="harc:HARCEL1_07375"/>
<dbReference type="Pfam" id="PF03454">
    <property type="entry name" value="MoeA_C"/>
    <property type="match status" value="1"/>
</dbReference>
<dbReference type="GO" id="GO:0061599">
    <property type="term" value="F:molybdopterin molybdotransferase activity"/>
    <property type="evidence" value="ECO:0007669"/>
    <property type="project" value="TreeGrafter"/>
</dbReference>
<dbReference type="InterPro" id="IPR001453">
    <property type="entry name" value="MoaB/Mog_dom"/>
</dbReference>
<evidence type="ECO:0000313" key="5">
    <source>
        <dbReference type="Proteomes" id="UP000244727"/>
    </source>
</evidence>
<dbReference type="EMBL" id="CP028858">
    <property type="protein sequence ID" value="AWB27540.1"/>
    <property type="molecule type" value="Genomic_DNA"/>
</dbReference>
<keyword evidence="4" id="KW-0808">Transferase</keyword>
<evidence type="ECO:0000259" key="3">
    <source>
        <dbReference type="SMART" id="SM00852"/>
    </source>
</evidence>
<dbReference type="Gene3D" id="2.40.340.10">
    <property type="entry name" value="MoeA, C-terminal, domain IV"/>
    <property type="match status" value="1"/>
</dbReference>
<gene>
    <name evidence="4" type="ORF">HARCEL1_07375</name>
</gene>